<keyword evidence="3" id="KW-0808">Transferase</keyword>
<dbReference type="InterPro" id="IPR051052">
    <property type="entry name" value="Diverse_substrate_MTase"/>
</dbReference>
<keyword evidence="2 6" id="KW-0489">Methyltransferase</keyword>
<evidence type="ECO:0000256" key="3">
    <source>
        <dbReference type="ARBA" id="ARBA00022679"/>
    </source>
</evidence>
<dbReference type="PANTHER" id="PTHR44942:SF4">
    <property type="entry name" value="METHYLTRANSFERASE TYPE 11 DOMAIN-CONTAINING PROTEIN"/>
    <property type="match status" value="1"/>
</dbReference>
<dbReference type="Pfam" id="PF08241">
    <property type="entry name" value="Methyltransf_11"/>
    <property type="match status" value="1"/>
</dbReference>
<evidence type="ECO:0000313" key="6">
    <source>
        <dbReference type="EMBL" id="KAH9844443.1"/>
    </source>
</evidence>
<comment type="caution">
    <text evidence="6">The sequence shown here is derived from an EMBL/GenBank/DDBJ whole genome shotgun (WGS) entry which is preliminary data.</text>
</comment>
<evidence type="ECO:0000256" key="4">
    <source>
        <dbReference type="SAM" id="MobiDB-lite"/>
    </source>
</evidence>
<dbReference type="InterPro" id="IPR029063">
    <property type="entry name" value="SAM-dependent_MTases_sf"/>
</dbReference>
<dbReference type="EMBL" id="RIBY02000335">
    <property type="protein sequence ID" value="KAH9844443.1"/>
    <property type="molecule type" value="Genomic_DNA"/>
</dbReference>
<dbReference type="GO" id="GO:0032259">
    <property type="term" value="P:methylation"/>
    <property type="evidence" value="ECO:0007669"/>
    <property type="project" value="UniProtKB-KW"/>
</dbReference>
<keyword evidence="7" id="KW-1185">Reference proteome</keyword>
<protein>
    <submittedName>
        <fullName evidence="6">Methyltransferase domain</fullName>
    </submittedName>
</protein>
<sequence>MSSRNQISNKAHAGFSDSTQYDKHRPGYTASATDHLLQQCRVAGKSGARILDLAAGTGKFTEALVQREEHFQVLAIEPHDGMREVLKKKGLENVEVMDGTAEGMRVEDESVDAVVVAQAFHWFATKQALREIHRVLKPHGVLGLIWNVEDYNAPRDHQATSKWEAKAQDIMFDLEDNEPRFRHKIWREVFEEQSKSSPLDLIRAKEQLFSLPLGEYQEPFETWLPKEKVWQRITTLSQVAMLRSADREHVRQTIMDALNGPDTTVNQEEEVAVHGSTYLVWTSKIPEDGRASLTGVERPGA</sequence>
<proteinExistence type="inferred from homology"/>
<dbReference type="Gene3D" id="3.40.50.150">
    <property type="entry name" value="Vaccinia Virus protein VP39"/>
    <property type="match status" value="1"/>
</dbReference>
<evidence type="ECO:0000259" key="5">
    <source>
        <dbReference type="Pfam" id="PF08241"/>
    </source>
</evidence>
<name>A0A9W7W5W6_9PEZI</name>
<dbReference type="PANTHER" id="PTHR44942">
    <property type="entry name" value="METHYLTRANSF_11 DOMAIN-CONTAINING PROTEIN"/>
    <property type="match status" value="1"/>
</dbReference>
<feature type="region of interest" description="Disordered" evidence="4">
    <location>
        <begin position="1"/>
        <end position="27"/>
    </location>
</feature>
<dbReference type="CDD" id="cd02440">
    <property type="entry name" value="AdoMet_MTases"/>
    <property type="match status" value="1"/>
</dbReference>
<dbReference type="InterPro" id="IPR013216">
    <property type="entry name" value="Methyltransf_11"/>
</dbReference>
<evidence type="ECO:0000313" key="7">
    <source>
        <dbReference type="Proteomes" id="UP001138500"/>
    </source>
</evidence>
<organism evidence="6 7">
    <name type="scientific">Teratosphaeria destructans</name>
    <dbReference type="NCBI Taxonomy" id="418781"/>
    <lineage>
        <taxon>Eukaryota</taxon>
        <taxon>Fungi</taxon>
        <taxon>Dikarya</taxon>
        <taxon>Ascomycota</taxon>
        <taxon>Pezizomycotina</taxon>
        <taxon>Dothideomycetes</taxon>
        <taxon>Dothideomycetidae</taxon>
        <taxon>Mycosphaerellales</taxon>
        <taxon>Teratosphaeriaceae</taxon>
        <taxon>Teratosphaeria</taxon>
    </lineage>
</organism>
<reference evidence="6 7" key="2">
    <citation type="journal article" date="2021" name="Curr. Genet.">
        <title>Genetic response to nitrogen starvation in the aggressive Eucalyptus foliar pathogen Teratosphaeria destructans.</title>
        <authorList>
            <person name="Havenga M."/>
            <person name="Wingfield B.D."/>
            <person name="Wingfield M.J."/>
            <person name="Dreyer L.L."/>
            <person name="Roets F."/>
            <person name="Aylward J."/>
        </authorList>
    </citation>
    <scope>NUCLEOTIDE SEQUENCE [LARGE SCALE GENOMIC DNA]</scope>
    <source>
        <strain evidence="6">CMW44962</strain>
    </source>
</reference>
<dbReference type="AlphaFoldDB" id="A0A9W7W5W6"/>
<reference evidence="6 7" key="1">
    <citation type="journal article" date="2018" name="IMA Fungus">
        <title>IMA Genome-F 10: Nine draft genome sequences of Claviceps purpurea s.lat., including C. arundinis, C. humidiphila, and C. cf. spartinae, pseudomolecules for the pitch canker pathogen Fusarium circinatum, draft genome of Davidsoniella eucalypti, Grosmannia galeiformis, Quambalaria eucalypti, and Teratosphaeria destructans.</title>
        <authorList>
            <person name="Wingfield B.D."/>
            <person name="Liu M."/>
            <person name="Nguyen H.D."/>
            <person name="Lane F.A."/>
            <person name="Morgan S.W."/>
            <person name="De Vos L."/>
            <person name="Wilken P.M."/>
            <person name="Duong T.A."/>
            <person name="Aylward J."/>
            <person name="Coetzee M.P."/>
            <person name="Dadej K."/>
            <person name="De Beer Z.W."/>
            <person name="Findlay W."/>
            <person name="Havenga M."/>
            <person name="Kolarik M."/>
            <person name="Menzies J.G."/>
            <person name="Naidoo K."/>
            <person name="Pochopski O."/>
            <person name="Shoukouhi P."/>
            <person name="Santana Q.C."/>
            <person name="Seifert K.A."/>
            <person name="Soal N."/>
            <person name="Steenkamp E.T."/>
            <person name="Tatham C.T."/>
            <person name="van der Nest M.A."/>
            <person name="Wingfield M.J."/>
        </authorList>
    </citation>
    <scope>NUCLEOTIDE SEQUENCE [LARGE SCALE GENOMIC DNA]</scope>
    <source>
        <strain evidence="6">CMW44962</strain>
    </source>
</reference>
<accession>A0A9W7W5W6</accession>
<dbReference type="GO" id="GO:0008757">
    <property type="term" value="F:S-adenosylmethionine-dependent methyltransferase activity"/>
    <property type="evidence" value="ECO:0007669"/>
    <property type="project" value="InterPro"/>
</dbReference>
<dbReference type="Proteomes" id="UP001138500">
    <property type="component" value="Unassembled WGS sequence"/>
</dbReference>
<comment type="similarity">
    <text evidence="1">Belongs to the methyltransferase superfamily.</text>
</comment>
<dbReference type="SUPFAM" id="SSF53335">
    <property type="entry name" value="S-adenosyl-L-methionine-dependent methyltransferases"/>
    <property type="match status" value="1"/>
</dbReference>
<evidence type="ECO:0000256" key="2">
    <source>
        <dbReference type="ARBA" id="ARBA00022603"/>
    </source>
</evidence>
<gene>
    <name evidence="6" type="ORF">Tdes44962_MAKER01476</name>
</gene>
<feature type="domain" description="Methyltransferase type 11" evidence="5">
    <location>
        <begin position="51"/>
        <end position="142"/>
    </location>
</feature>
<evidence type="ECO:0000256" key="1">
    <source>
        <dbReference type="ARBA" id="ARBA00008361"/>
    </source>
</evidence>
<dbReference type="OrthoDB" id="10027013at2759"/>